<evidence type="ECO:0000256" key="1">
    <source>
        <dbReference type="SAM" id="SignalP"/>
    </source>
</evidence>
<organism evidence="2 3">
    <name type="scientific">Boseongicola aestuarii</name>
    <dbReference type="NCBI Taxonomy" id="1470561"/>
    <lineage>
        <taxon>Bacteria</taxon>
        <taxon>Pseudomonadati</taxon>
        <taxon>Pseudomonadota</taxon>
        <taxon>Alphaproteobacteria</taxon>
        <taxon>Rhodobacterales</taxon>
        <taxon>Paracoccaceae</taxon>
        <taxon>Boseongicola</taxon>
    </lineage>
</organism>
<reference evidence="2 3" key="1">
    <citation type="submission" date="2017-05" db="EMBL/GenBank/DDBJ databases">
        <authorList>
            <person name="Song R."/>
            <person name="Chenine A.L."/>
            <person name="Ruprecht R.M."/>
        </authorList>
    </citation>
    <scope>NUCLEOTIDE SEQUENCE [LARGE SCALE GENOMIC DNA]</scope>
    <source>
        <strain evidence="2 3">CECT 8489</strain>
    </source>
</reference>
<keyword evidence="3" id="KW-1185">Reference proteome</keyword>
<evidence type="ECO:0000313" key="2">
    <source>
        <dbReference type="EMBL" id="SMX24714.1"/>
    </source>
</evidence>
<feature type="chain" id="PRO_5012895762" evidence="1">
    <location>
        <begin position="17"/>
        <end position="95"/>
    </location>
</feature>
<accession>A0A238J480</accession>
<feature type="signal peptide" evidence="1">
    <location>
        <begin position="1"/>
        <end position="16"/>
    </location>
</feature>
<proteinExistence type="predicted"/>
<dbReference type="Proteomes" id="UP000201838">
    <property type="component" value="Unassembled WGS sequence"/>
</dbReference>
<keyword evidence="1" id="KW-0732">Signal</keyword>
<evidence type="ECO:0000313" key="3">
    <source>
        <dbReference type="Proteomes" id="UP000201838"/>
    </source>
</evidence>
<protein>
    <submittedName>
        <fullName evidence="2">Uncharacterized protein</fullName>
    </submittedName>
</protein>
<dbReference type="RefSeq" id="WP_093974869.1">
    <property type="nucleotide sequence ID" value="NZ_FXXQ01000010.1"/>
</dbReference>
<gene>
    <name evidence="2" type="ORF">BOA8489_02841</name>
</gene>
<dbReference type="PROSITE" id="PS51257">
    <property type="entry name" value="PROKAR_LIPOPROTEIN"/>
    <property type="match status" value="1"/>
</dbReference>
<dbReference type="EMBL" id="FXXQ01000010">
    <property type="protein sequence ID" value="SMX24714.1"/>
    <property type="molecule type" value="Genomic_DNA"/>
</dbReference>
<sequence length="95" mass="10257">MRLVSLSILGVTLALAGCIDWPDVPEPEGSVTSDAWPRLQPISDLGAAPTGVDTDLAAFRTIEQRAASLRLRAALLRSPLTGQDSFDRLRDRLSQ</sequence>
<name>A0A238J480_9RHOB</name>
<dbReference type="AlphaFoldDB" id="A0A238J480"/>